<name>A0A1E3W6G1_9HYPH</name>
<dbReference type="EMBL" id="LPWG01000001">
    <property type="protein sequence ID" value="ODS01381.1"/>
    <property type="molecule type" value="Genomic_DNA"/>
</dbReference>
<reference evidence="3 4" key="1">
    <citation type="journal article" date="2016" name="Environ. Microbiol.">
        <title>New Methyloceanibacter diversity from North Sea sediments includes methanotroph containing solely the soluble methane monooxygenase.</title>
        <authorList>
            <person name="Vekeman B."/>
            <person name="Kerckhof F.M."/>
            <person name="Cremers G."/>
            <person name="de Vos P."/>
            <person name="Vandamme P."/>
            <person name="Boon N."/>
            <person name="Op den Camp H.J."/>
            <person name="Heylen K."/>
        </authorList>
    </citation>
    <scope>NUCLEOTIDE SEQUENCE [LARGE SCALE GENOMIC DNA]</scope>
    <source>
        <strain evidence="3 4">R-67174</strain>
    </source>
</reference>
<evidence type="ECO:0000313" key="3">
    <source>
        <dbReference type="EMBL" id="ODS01381.1"/>
    </source>
</evidence>
<keyword evidence="2" id="KW-0812">Transmembrane</keyword>
<comment type="caution">
    <text evidence="3">The sequence shown here is derived from an EMBL/GenBank/DDBJ whole genome shotgun (WGS) entry which is preliminary data.</text>
</comment>
<keyword evidence="2" id="KW-0472">Membrane</keyword>
<proteinExistence type="predicted"/>
<evidence type="ECO:0000313" key="4">
    <source>
        <dbReference type="Proteomes" id="UP000094501"/>
    </source>
</evidence>
<sequence>MSPDTAETVANWSNWFFLASLLVGIVATFLLIISGRVKEDNLKRELAHAQEKTAGLELEAIRAKERLLKERAARVTLEMQLSPRTLSRTTQESLKDAIRAFEGETVAVETYAHDAEAANFAEQLIRCLRSAGIQVSSEVASRLDVGRLAIGIIIGGRNEPLAKLIAGRLASAGHLSVAYDPNQAGKQDDSAPGVLILIGARPLPNIERPSTFP</sequence>
<evidence type="ECO:0000256" key="2">
    <source>
        <dbReference type="SAM" id="Phobius"/>
    </source>
</evidence>
<organism evidence="3 4">
    <name type="scientific">Methyloceanibacter methanicus</name>
    <dbReference type="NCBI Taxonomy" id="1774968"/>
    <lineage>
        <taxon>Bacteria</taxon>
        <taxon>Pseudomonadati</taxon>
        <taxon>Pseudomonadota</taxon>
        <taxon>Alphaproteobacteria</taxon>
        <taxon>Hyphomicrobiales</taxon>
        <taxon>Hyphomicrobiaceae</taxon>
        <taxon>Methyloceanibacter</taxon>
    </lineage>
</organism>
<dbReference type="AlphaFoldDB" id="A0A1E3W6G1"/>
<keyword evidence="2" id="KW-1133">Transmembrane helix</keyword>
<accession>A0A1E3W6G1</accession>
<evidence type="ECO:0000256" key="1">
    <source>
        <dbReference type="SAM" id="Coils"/>
    </source>
</evidence>
<protein>
    <submittedName>
        <fullName evidence="3">Uncharacterized protein</fullName>
    </submittedName>
</protein>
<gene>
    <name evidence="3" type="ORF">AUC68_00525</name>
</gene>
<keyword evidence="1" id="KW-0175">Coiled coil</keyword>
<feature type="transmembrane region" description="Helical" evidence="2">
    <location>
        <begin position="12"/>
        <end position="33"/>
    </location>
</feature>
<feature type="coiled-coil region" evidence="1">
    <location>
        <begin position="39"/>
        <end position="66"/>
    </location>
</feature>
<dbReference type="Proteomes" id="UP000094501">
    <property type="component" value="Unassembled WGS sequence"/>
</dbReference>
<keyword evidence="4" id="KW-1185">Reference proteome</keyword>